<evidence type="ECO:0008006" key="5">
    <source>
        <dbReference type="Google" id="ProtNLM"/>
    </source>
</evidence>
<dbReference type="OrthoDB" id="5677166at2"/>
<evidence type="ECO:0000313" key="4">
    <source>
        <dbReference type="Proteomes" id="UP000303847"/>
    </source>
</evidence>
<dbReference type="Proteomes" id="UP000303847">
    <property type="component" value="Chromosome"/>
</dbReference>
<dbReference type="RefSeq" id="WP_040343142.1">
    <property type="nucleotide sequence ID" value="NZ_CP034036.1"/>
</dbReference>
<dbReference type="Proteomes" id="UP000295985">
    <property type="component" value="Unassembled WGS sequence"/>
</dbReference>
<dbReference type="EMBL" id="CP034036">
    <property type="protein sequence ID" value="QCR04463.1"/>
    <property type="molecule type" value="Genomic_DNA"/>
</dbReference>
<evidence type="ECO:0000313" key="3">
    <source>
        <dbReference type="Proteomes" id="UP000295985"/>
    </source>
</evidence>
<accession>A0A2U1UBR3</accession>
<sequence>MMTDIKTVWIVDEARGDWELSKGDLSSGDDLHTAILISLFTDRQARADDDYDGPDRRGWWGDSGAEYNIGSRLWLLNRQKLTTKTAQRAEDYAAEALKWLIDDGVVAAITAEAQIVYPSRLYLTIAYQKPGQAEASIKFYWVWEQINAI</sequence>
<organism evidence="1 3">
    <name type="scientific">Brenneria nigrifluens DSM 30175 = ATCC 13028</name>
    <dbReference type="NCBI Taxonomy" id="1121120"/>
    <lineage>
        <taxon>Bacteria</taxon>
        <taxon>Pseudomonadati</taxon>
        <taxon>Pseudomonadota</taxon>
        <taxon>Gammaproteobacteria</taxon>
        <taxon>Enterobacterales</taxon>
        <taxon>Pectobacteriaceae</taxon>
        <taxon>Brenneria</taxon>
    </lineage>
</organism>
<protein>
    <recommendedName>
        <fullName evidence="5">Phage tail protein</fullName>
    </recommendedName>
</protein>
<dbReference type="Pfam" id="PF07409">
    <property type="entry name" value="GP46"/>
    <property type="match status" value="1"/>
</dbReference>
<proteinExistence type="predicted"/>
<keyword evidence="4" id="KW-1185">Reference proteome</keyword>
<gene>
    <name evidence="1" type="ORF">DDT54_22670</name>
    <name evidence="2" type="ORF">EH206_09930</name>
</gene>
<evidence type="ECO:0000313" key="2">
    <source>
        <dbReference type="EMBL" id="QCR04463.1"/>
    </source>
</evidence>
<reference evidence="1 3" key="1">
    <citation type="submission" date="2018-04" db="EMBL/GenBank/DDBJ databases">
        <title>Brenneria corticis sp.nov.</title>
        <authorList>
            <person name="Li Y."/>
        </authorList>
    </citation>
    <scope>NUCLEOTIDE SEQUENCE [LARGE SCALE GENOMIC DNA]</scope>
    <source>
        <strain evidence="1 3">LMG 2694</strain>
    </source>
</reference>
<dbReference type="InterPro" id="IPR010877">
    <property type="entry name" value="Phage_Mu_Gp46"/>
</dbReference>
<dbReference type="EMBL" id="QDKK01000059">
    <property type="protein sequence ID" value="PWC19067.1"/>
    <property type="molecule type" value="Genomic_DNA"/>
</dbReference>
<evidence type="ECO:0000313" key="1">
    <source>
        <dbReference type="EMBL" id="PWC19067.1"/>
    </source>
</evidence>
<reference evidence="2 4" key="2">
    <citation type="submission" date="2018-11" db="EMBL/GenBank/DDBJ databases">
        <title>Genome sequences of Brenneria nigrifluens and Brenneria rubrifaciens.</title>
        <authorList>
            <person name="Poret-Peterson A.T."/>
            <person name="McClean A.E."/>
            <person name="Kluepfel D.A."/>
        </authorList>
    </citation>
    <scope>NUCLEOTIDE SEQUENCE [LARGE SCALE GENOMIC DNA]</scope>
    <source>
        <strain evidence="2 4">ATCC 13028</strain>
    </source>
</reference>
<dbReference type="AlphaFoldDB" id="A0A2U1UBR3"/>
<name>A0A2U1UBR3_9GAMM</name>